<organism evidence="1 2">
    <name type="scientific">Campylobacter ureolyticus RIGS 9880</name>
    <dbReference type="NCBI Taxonomy" id="1032069"/>
    <lineage>
        <taxon>Bacteria</taxon>
        <taxon>Pseudomonadati</taxon>
        <taxon>Campylobacterota</taxon>
        <taxon>Epsilonproteobacteria</taxon>
        <taxon>Campylobacterales</taxon>
        <taxon>Campylobacteraceae</taxon>
        <taxon>Campylobacter</taxon>
    </lineage>
</organism>
<evidence type="ECO:0000313" key="2">
    <source>
        <dbReference type="Proteomes" id="UP000063971"/>
    </source>
</evidence>
<proteinExistence type="predicted"/>
<dbReference type="Proteomes" id="UP000063971">
    <property type="component" value="Chromosome"/>
</dbReference>
<accession>A0AAU8UI73</accession>
<evidence type="ECO:0000313" key="1">
    <source>
        <dbReference type="EMBL" id="AKT91335.1"/>
    </source>
</evidence>
<dbReference type="KEGG" id="cure:CUREO_1516"/>
<gene>
    <name evidence="1" type="ORF">CUREO_1516</name>
</gene>
<dbReference type="AlphaFoldDB" id="A0AAU8UI73"/>
<name>A0AAU8UI73_9BACT</name>
<protein>
    <submittedName>
        <fullName evidence="1">Uncharacterized protein</fullName>
    </submittedName>
</protein>
<reference evidence="1 2" key="1">
    <citation type="journal article" date="2015" name="Genome Announc.">
        <title>Complete Genome Sequence of the Campylobacter ureolyticus Clinical Isolate RIGS 9880.</title>
        <authorList>
            <person name="Miller W.G."/>
            <person name="Yee E."/>
            <person name="On S.L."/>
            <person name="Andersen L.P."/>
            <person name="Bono J.L."/>
        </authorList>
    </citation>
    <scope>NUCLEOTIDE SEQUENCE [LARGE SCALE GENOMIC DNA]</scope>
    <source>
        <strain evidence="1 2">RIGS 9880</strain>
    </source>
</reference>
<dbReference type="RefSeq" id="WP_050335769.1">
    <property type="nucleotide sequence ID" value="NZ_CP012195.1"/>
</dbReference>
<sequence>MQTITLHADKNTIDKLLEFISANKLNIKIDKQDKIKNELLKDIDDYKNGKLKVSPLGNNWKYLNANN</sequence>
<dbReference type="EMBL" id="CP012195">
    <property type="protein sequence ID" value="AKT91335.1"/>
    <property type="molecule type" value="Genomic_DNA"/>
</dbReference>